<evidence type="ECO:0000256" key="6">
    <source>
        <dbReference type="PIRSR" id="PIRSR610300-50"/>
    </source>
</evidence>
<evidence type="ECO:0000256" key="3">
    <source>
        <dbReference type="ARBA" id="ARBA00022964"/>
    </source>
</evidence>
<dbReference type="EMBL" id="JACIDV010000001">
    <property type="protein sequence ID" value="MBB3944552.1"/>
    <property type="molecule type" value="Genomic_DNA"/>
</dbReference>
<feature type="cross-link" description="3'-(S-cysteinyl)-tyrosine (Cys-Tyr)" evidence="6">
    <location>
        <begin position="94"/>
        <end position="156"/>
    </location>
</feature>
<keyword evidence="3" id="KW-0223">Dioxygenase</keyword>
<dbReference type="PANTHER" id="PTHR12918">
    <property type="entry name" value="CYSTEINE DIOXYGENASE"/>
    <property type="match status" value="1"/>
</dbReference>
<evidence type="ECO:0000256" key="4">
    <source>
        <dbReference type="ARBA" id="ARBA00023002"/>
    </source>
</evidence>
<feature type="binding site" evidence="7">
    <location>
        <position position="90"/>
    </location>
    <ligand>
        <name>Fe cation</name>
        <dbReference type="ChEBI" id="CHEBI:24875"/>
        <note>catalytic</note>
    </ligand>
</feature>
<dbReference type="GO" id="GO:0016702">
    <property type="term" value="F:oxidoreductase activity, acting on single donors with incorporation of molecular oxygen, incorporation of two atoms of oxygen"/>
    <property type="evidence" value="ECO:0007669"/>
    <property type="project" value="InterPro"/>
</dbReference>
<evidence type="ECO:0000256" key="2">
    <source>
        <dbReference type="ARBA" id="ARBA00022723"/>
    </source>
</evidence>
<keyword evidence="5 7" id="KW-0408">Iron</keyword>
<keyword evidence="4" id="KW-0560">Oxidoreductase</keyword>
<dbReference type="InterPro" id="IPR014710">
    <property type="entry name" value="RmlC-like_jellyroll"/>
</dbReference>
<dbReference type="GO" id="GO:0008198">
    <property type="term" value="F:ferrous iron binding"/>
    <property type="evidence" value="ECO:0007669"/>
    <property type="project" value="TreeGrafter"/>
</dbReference>
<reference evidence="8 9" key="1">
    <citation type="submission" date="2020-08" db="EMBL/GenBank/DDBJ databases">
        <title>Genomic Encyclopedia of Type Strains, Phase IV (KMG-IV): sequencing the most valuable type-strain genomes for metagenomic binning, comparative biology and taxonomic classification.</title>
        <authorList>
            <person name="Goeker M."/>
        </authorList>
    </citation>
    <scope>NUCLEOTIDE SEQUENCE [LARGE SCALE GENOMIC DNA]</scope>
    <source>
        <strain evidence="8 9">DSM 26438</strain>
    </source>
</reference>
<evidence type="ECO:0000313" key="9">
    <source>
        <dbReference type="Proteomes" id="UP000565286"/>
    </source>
</evidence>
<evidence type="ECO:0000313" key="8">
    <source>
        <dbReference type="EMBL" id="MBB3944552.1"/>
    </source>
</evidence>
<feature type="binding site" evidence="7">
    <location>
        <position position="88"/>
    </location>
    <ligand>
        <name>Fe cation</name>
        <dbReference type="ChEBI" id="CHEBI:24875"/>
        <note>catalytic</note>
    </ligand>
</feature>
<feature type="binding site" evidence="7">
    <location>
        <position position="140"/>
    </location>
    <ligand>
        <name>Fe cation</name>
        <dbReference type="ChEBI" id="CHEBI:24875"/>
        <note>catalytic</note>
    </ligand>
</feature>
<dbReference type="SUPFAM" id="SSF51182">
    <property type="entry name" value="RmlC-like cupins"/>
    <property type="match status" value="1"/>
</dbReference>
<comment type="caution">
    <text evidence="8">The sequence shown here is derived from an EMBL/GenBank/DDBJ whole genome shotgun (WGS) entry which is preliminary data.</text>
</comment>
<proteinExistence type="inferred from homology"/>
<name>A0A7W6C7E5_9HYPH</name>
<keyword evidence="6" id="KW-0883">Thioether bond</keyword>
<dbReference type="InterPro" id="IPR010300">
    <property type="entry name" value="CDO_1"/>
</dbReference>
<protein>
    <submittedName>
        <fullName evidence="8">Putative metal-dependent enzyme (Double-stranded beta helix superfamily)</fullName>
    </submittedName>
</protein>
<accession>A0A7W6C7E5</accession>
<dbReference type="Gene3D" id="2.60.120.10">
    <property type="entry name" value="Jelly Rolls"/>
    <property type="match status" value="1"/>
</dbReference>
<dbReference type="AlphaFoldDB" id="A0A7W6C7E5"/>
<dbReference type="PANTHER" id="PTHR12918:SF1">
    <property type="entry name" value="CYSTEINE DIOXYGENASE TYPE 1"/>
    <property type="match status" value="1"/>
</dbReference>
<evidence type="ECO:0000256" key="7">
    <source>
        <dbReference type="PIRSR" id="PIRSR610300-51"/>
    </source>
</evidence>
<dbReference type="Pfam" id="PF05995">
    <property type="entry name" value="CDO_I"/>
    <property type="match status" value="1"/>
</dbReference>
<sequence>MLLSSSAYQDVKMNEVLGELANRSSFLVREYLRSTRETLELMLAKPELLKGIPLRSEPGTYSRNLLLGEGDMSVWAMTWASGAKTSIHDHHCSCCFGVLQGSLTEIRYHSLEGNKVVERERVARNAGFIDCLLPSGPNIHMMANESSEDVISIHIYGYDHMLHKTSVRQEYEVVAG</sequence>
<comment type="similarity">
    <text evidence="1">Belongs to the cysteine dioxygenase family.</text>
</comment>
<dbReference type="Proteomes" id="UP000565286">
    <property type="component" value="Unassembled WGS sequence"/>
</dbReference>
<dbReference type="CDD" id="cd10548">
    <property type="entry name" value="cupin_CDO"/>
    <property type="match status" value="1"/>
</dbReference>
<gene>
    <name evidence="8" type="ORF">GGQ73_000475</name>
</gene>
<evidence type="ECO:0000256" key="1">
    <source>
        <dbReference type="ARBA" id="ARBA00006622"/>
    </source>
</evidence>
<keyword evidence="9" id="KW-1185">Reference proteome</keyword>
<organism evidence="8 9">
    <name type="scientific">Rhizobium skierniewicense</name>
    <dbReference type="NCBI Taxonomy" id="984260"/>
    <lineage>
        <taxon>Bacteria</taxon>
        <taxon>Pseudomonadati</taxon>
        <taxon>Pseudomonadota</taxon>
        <taxon>Alphaproteobacteria</taxon>
        <taxon>Hyphomicrobiales</taxon>
        <taxon>Rhizobiaceae</taxon>
        <taxon>Rhizobium/Agrobacterium group</taxon>
        <taxon>Rhizobium</taxon>
    </lineage>
</organism>
<keyword evidence="2 7" id="KW-0479">Metal-binding</keyword>
<dbReference type="InterPro" id="IPR011051">
    <property type="entry name" value="RmlC_Cupin_sf"/>
</dbReference>
<dbReference type="RefSeq" id="WP_183893645.1">
    <property type="nucleotide sequence ID" value="NZ_JACIDV010000001.1"/>
</dbReference>
<evidence type="ECO:0000256" key="5">
    <source>
        <dbReference type="ARBA" id="ARBA00023004"/>
    </source>
</evidence>